<dbReference type="InterPro" id="IPR047575">
    <property type="entry name" value="Sm"/>
</dbReference>
<dbReference type="GO" id="GO:0005687">
    <property type="term" value="C:U4 snRNP"/>
    <property type="evidence" value="ECO:0007669"/>
    <property type="project" value="UniProtKB-UniRule"/>
</dbReference>
<name>A0A1Y2H9G1_9FUNG</name>
<dbReference type="InterPro" id="IPR010920">
    <property type="entry name" value="LSM_dom_sf"/>
</dbReference>
<protein>
    <recommendedName>
        <fullName evidence="12">Small nuclear ribonucleoprotein E</fullName>
        <shortName evidence="12">snRNP-E</shortName>
    </recommendedName>
    <alternativeName>
        <fullName evidence="12">Sm protein E</fullName>
    </alternativeName>
</protein>
<dbReference type="Proteomes" id="UP000193411">
    <property type="component" value="Unassembled WGS sequence"/>
</dbReference>
<dbReference type="STRING" id="765915.A0A1Y2H9G1"/>
<evidence type="ECO:0000256" key="3">
    <source>
        <dbReference type="ARBA" id="ARBA00006850"/>
    </source>
</evidence>
<keyword evidence="15" id="KW-1185">Reference proteome</keyword>
<evidence type="ECO:0000259" key="13">
    <source>
        <dbReference type="PROSITE" id="PS52002"/>
    </source>
</evidence>
<evidence type="ECO:0000256" key="5">
    <source>
        <dbReference type="ARBA" id="ARBA00022664"/>
    </source>
</evidence>
<dbReference type="FunFam" id="2.30.30.100:FF:000013">
    <property type="entry name" value="Small nuclear ribonucleoprotein E"/>
    <property type="match status" value="1"/>
</dbReference>
<evidence type="ECO:0000313" key="14">
    <source>
        <dbReference type="EMBL" id="ORZ31145.1"/>
    </source>
</evidence>
<reference evidence="14 15" key="1">
    <citation type="submission" date="2016-07" db="EMBL/GenBank/DDBJ databases">
        <title>Pervasive Adenine N6-methylation of Active Genes in Fungi.</title>
        <authorList>
            <consortium name="DOE Joint Genome Institute"/>
            <person name="Mondo S.J."/>
            <person name="Dannebaum R.O."/>
            <person name="Kuo R.C."/>
            <person name="Labutti K."/>
            <person name="Haridas S."/>
            <person name="Kuo A."/>
            <person name="Salamov A."/>
            <person name="Ahrendt S.R."/>
            <person name="Lipzen A."/>
            <person name="Sullivan W."/>
            <person name="Andreopoulos W.B."/>
            <person name="Clum A."/>
            <person name="Lindquist E."/>
            <person name="Daum C."/>
            <person name="Ramamoorthy G.K."/>
            <person name="Gryganskyi A."/>
            <person name="Culley D."/>
            <person name="Magnuson J.K."/>
            <person name="James T.Y."/>
            <person name="O'Malley M.A."/>
            <person name="Stajich J.E."/>
            <person name="Spatafora J.W."/>
            <person name="Visel A."/>
            <person name="Grigoriev I.V."/>
        </authorList>
    </citation>
    <scope>NUCLEOTIDE SEQUENCE [LARGE SCALE GENOMIC DNA]</scope>
    <source>
        <strain evidence="14 15">PL171</strain>
    </source>
</reference>
<evidence type="ECO:0000256" key="12">
    <source>
        <dbReference type="RuleBase" id="RU365053"/>
    </source>
</evidence>
<keyword evidence="5 12" id="KW-0507">mRNA processing</keyword>
<dbReference type="GO" id="GO:0005685">
    <property type="term" value="C:U1 snRNP"/>
    <property type="evidence" value="ECO:0007669"/>
    <property type="project" value="UniProtKB-UniRule"/>
</dbReference>
<comment type="caution">
    <text evidence="14">The sequence shown here is derived from an EMBL/GenBank/DDBJ whole genome shotgun (WGS) entry which is preliminary data.</text>
</comment>
<keyword evidence="4" id="KW-0963">Cytoplasm</keyword>
<dbReference type="CDD" id="cd01718">
    <property type="entry name" value="Sm_E"/>
    <property type="match status" value="1"/>
</dbReference>
<dbReference type="InterPro" id="IPR001163">
    <property type="entry name" value="Sm_dom_euk/arc"/>
</dbReference>
<evidence type="ECO:0000256" key="8">
    <source>
        <dbReference type="ARBA" id="ARBA00023187"/>
    </source>
</evidence>
<evidence type="ECO:0000256" key="4">
    <source>
        <dbReference type="ARBA" id="ARBA00022490"/>
    </source>
</evidence>
<dbReference type="AlphaFoldDB" id="A0A1Y2H9G1"/>
<evidence type="ECO:0000256" key="11">
    <source>
        <dbReference type="ARBA" id="ARBA00058057"/>
    </source>
</evidence>
<evidence type="ECO:0000313" key="15">
    <source>
        <dbReference type="Proteomes" id="UP000193411"/>
    </source>
</evidence>
<comment type="function">
    <text evidence="12">Involved in pre-mRNA splicing. Binds and is required for the stability of snRNA U1, U2, U4 and U5 which contain a highly conserved structural motif called the Sm binding site. Involved in cap modification.</text>
</comment>
<accession>A0A1Y2H9G1</accession>
<dbReference type="InterPro" id="IPR027078">
    <property type="entry name" value="snRNP-E"/>
</dbReference>
<keyword evidence="8 12" id="KW-0508">mRNA splicing</keyword>
<feature type="domain" description="Sm" evidence="13">
    <location>
        <begin position="13"/>
        <end position="92"/>
    </location>
</feature>
<dbReference type="Gene3D" id="2.30.30.100">
    <property type="match status" value="1"/>
</dbReference>
<dbReference type="GO" id="GO:0003723">
    <property type="term" value="F:RNA binding"/>
    <property type="evidence" value="ECO:0007669"/>
    <property type="project" value="UniProtKB-KW"/>
</dbReference>
<keyword evidence="7 12" id="KW-0694">RNA-binding</keyword>
<dbReference type="GO" id="GO:0005681">
    <property type="term" value="C:spliceosomal complex"/>
    <property type="evidence" value="ECO:0007669"/>
    <property type="project" value="UniProtKB-KW"/>
</dbReference>
<dbReference type="Pfam" id="PF01423">
    <property type="entry name" value="LSM"/>
    <property type="match status" value="1"/>
</dbReference>
<dbReference type="OrthoDB" id="25620at2759"/>
<comment type="subcellular location">
    <subcellularLocation>
        <location evidence="2">Cytoplasm</location>
        <location evidence="2">Cytosol</location>
    </subcellularLocation>
    <subcellularLocation>
        <location evidence="1 12">Nucleus</location>
    </subcellularLocation>
</comment>
<dbReference type="EMBL" id="MCFL01000066">
    <property type="protein sequence ID" value="ORZ31145.1"/>
    <property type="molecule type" value="Genomic_DNA"/>
</dbReference>
<dbReference type="GO" id="GO:0046540">
    <property type="term" value="C:U4/U6 x U5 tri-snRNP complex"/>
    <property type="evidence" value="ECO:0007669"/>
    <property type="project" value="UniProtKB-UniRule"/>
</dbReference>
<comment type="similarity">
    <text evidence="3 12">Belongs to the snRNP Sm proteins family.</text>
</comment>
<comment type="function">
    <text evidence="11">Plays a role in pre-mRNA splicing as a core component of the spliceosomal U1, U2, U4 and U5 small nuclear ribonucleoproteins (snRNPs), the building blocks of the spliceosome.</text>
</comment>
<dbReference type="SMART" id="SM00651">
    <property type="entry name" value="Sm"/>
    <property type="match status" value="1"/>
</dbReference>
<dbReference type="GO" id="GO:0000387">
    <property type="term" value="P:spliceosomal snRNP assembly"/>
    <property type="evidence" value="ECO:0007669"/>
    <property type="project" value="UniProtKB-UniRule"/>
</dbReference>
<evidence type="ECO:0000256" key="1">
    <source>
        <dbReference type="ARBA" id="ARBA00004123"/>
    </source>
</evidence>
<evidence type="ECO:0000256" key="6">
    <source>
        <dbReference type="ARBA" id="ARBA00022728"/>
    </source>
</evidence>
<dbReference type="PROSITE" id="PS52002">
    <property type="entry name" value="SM"/>
    <property type="match status" value="1"/>
</dbReference>
<evidence type="ECO:0000256" key="9">
    <source>
        <dbReference type="ARBA" id="ARBA00023242"/>
    </source>
</evidence>
<evidence type="ECO:0000256" key="2">
    <source>
        <dbReference type="ARBA" id="ARBA00004514"/>
    </source>
</evidence>
<gene>
    <name evidence="14" type="ORF">BCR44DRAFT_54276</name>
</gene>
<dbReference type="GO" id="GO:0005682">
    <property type="term" value="C:U5 snRNP"/>
    <property type="evidence" value="ECO:0007669"/>
    <property type="project" value="UniProtKB-UniRule"/>
</dbReference>
<dbReference type="PANTHER" id="PTHR11193">
    <property type="entry name" value="SMALL NUCLEAR RIBONUCLEOPROTEIN E"/>
    <property type="match status" value="1"/>
</dbReference>
<dbReference type="SUPFAM" id="SSF50182">
    <property type="entry name" value="Sm-like ribonucleoproteins"/>
    <property type="match status" value="1"/>
</dbReference>
<keyword evidence="6 12" id="KW-0747">Spliceosome</keyword>
<keyword evidence="10 12" id="KW-0687">Ribonucleoprotein</keyword>
<organism evidence="14 15">
    <name type="scientific">Catenaria anguillulae PL171</name>
    <dbReference type="NCBI Taxonomy" id="765915"/>
    <lineage>
        <taxon>Eukaryota</taxon>
        <taxon>Fungi</taxon>
        <taxon>Fungi incertae sedis</taxon>
        <taxon>Blastocladiomycota</taxon>
        <taxon>Blastocladiomycetes</taxon>
        <taxon>Blastocladiales</taxon>
        <taxon>Catenariaceae</taxon>
        <taxon>Catenaria</taxon>
    </lineage>
</organism>
<evidence type="ECO:0000256" key="7">
    <source>
        <dbReference type="ARBA" id="ARBA00022884"/>
    </source>
</evidence>
<sequence length="92" mass="10706">MSTKVQKVMVQPITVIFKHFQSKQRVTIWLFDSQSMRLEGTIIGFDEFMNIVLDDAQEVHYKKGTRQETHRRVIGRAMLRGENITVIEAVQA</sequence>
<proteinExistence type="inferred from homology"/>
<dbReference type="GO" id="GO:0005829">
    <property type="term" value="C:cytosol"/>
    <property type="evidence" value="ECO:0007669"/>
    <property type="project" value="UniProtKB-SubCell"/>
</dbReference>
<evidence type="ECO:0000256" key="10">
    <source>
        <dbReference type="ARBA" id="ARBA00023274"/>
    </source>
</evidence>
<dbReference type="GO" id="GO:0005686">
    <property type="term" value="C:U2 snRNP"/>
    <property type="evidence" value="ECO:0007669"/>
    <property type="project" value="UniProtKB-UniRule"/>
</dbReference>
<keyword evidence="9 12" id="KW-0539">Nucleus</keyword>